<accession>A0ABV1FQK5</accession>
<comment type="caution">
    <text evidence="1">The sequence shown here is derived from an EMBL/GenBank/DDBJ whole genome shotgun (WGS) entry which is preliminary data.</text>
</comment>
<evidence type="ECO:0000313" key="1">
    <source>
        <dbReference type="EMBL" id="MEQ2486600.1"/>
    </source>
</evidence>
<protein>
    <submittedName>
        <fullName evidence="1">Cytidylate kinase-like family protein</fullName>
    </submittedName>
</protein>
<keyword evidence="2" id="KW-1185">Reference proteome</keyword>
<evidence type="ECO:0000313" key="2">
    <source>
        <dbReference type="Proteomes" id="UP001487296"/>
    </source>
</evidence>
<dbReference type="Proteomes" id="UP001487296">
    <property type="component" value="Unassembled WGS sequence"/>
</dbReference>
<sequence>MNDKKIIINVGRQIGSGGRIVAQQLAKDFGCKFYDKELLNLAAKESGFSEKFFEQNDEQKGFLKNLFHVHVPLLGTSDFYKNDFSQESLYQFQSDAIRKAASEGSCVFVGRTADYVLRDEPNMVSVFITANIDQRIQRVCKRHGFDRATARKYIRNHEEERASYYNYYTGKQWGHSESYDLCINSSLLGIEETEQFIAEFIRKRFGL</sequence>
<dbReference type="InterPro" id="IPR027417">
    <property type="entry name" value="P-loop_NTPase"/>
</dbReference>
<dbReference type="RefSeq" id="WP_215759678.1">
    <property type="nucleotide sequence ID" value="NZ_JAHKBE010000017.1"/>
</dbReference>
<dbReference type="Gene3D" id="3.40.50.300">
    <property type="entry name" value="P-loop containing nucleotide triphosphate hydrolases"/>
    <property type="match status" value="1"/>
</dbReference>
<proteinExistence type="predicted"/>
<dbReference type="Pfam" id="PF13189">
    <property type="entry name" value="Cytidylate_kin2"/>
    <property type="match status" value="1"/>
</dbReference>
<gene>
    <name evidence="1" type="ORF">AAAT34_05970</name>
</gene>
<name>A0ABV1FQK5_9BACT</name>
<reference evidence="1 2" key="1">
    <citation type="submission" date="2024-04" db="EMBL/GenBank/DDBJ databases">
        <title>Human intestinal bacterial collection.</title>
        <authorList>
            <person name="Pauvert C."/>
            <person name="Hitch T.C.A."/>
            <person name="Clavel T."/>
        </authorList>
    </citation>
    <scope>NUCLEOTIDE SEQUENCE [LARGE SCALE GENOMIC DNA]</scope>
    <source>
        <strain evidence="1 2">CLA-AA-H145</strain>
    </source>
</reference>
<dbReference type="SUPFAM" id="SSF52540">
    <property type="entry name" value="P-loop containing nucleoside triphosphate hydrolases"/>
    <property type="match status" value="1"/>
</dbReference>
<dbReference type="EMBL" id="JBBNFP010000017">
    <property type="protein sequence ID" value="MEQ2486600.1"/>
    <property type="molecule type" value="Genomic_DNA"/>
</dbReference>
<organism evidence="1 2">
    <name type="scientific">Hallella faecis</name>
    <dbReference type="NCBI Taxonomy" id="2841596"/>
    <lineage>
        <taxon>Bacteria</taxon>
        <taxon>Pseudomonadati</taxon>
        <taxon>Bacteroidota</taxon>
        <taxon>Bacteroidia</taxon>
        <taxon>Bacteroidales</taxon>
        <taxon>Prevotellaceae</taxon>
        <taxon>Hallella</taxon>
    </lineage>
</organism>